<dbReference type="InterPro" id="IPR008972">
    <property type="entry name" value="Cupredoxin"/>
</dbReference>
<dbReference type="Gene3D" id="2.60.40.420">
    <property type="entry name" value="Cupredoxins - blue copper proteins"/>
    <property type="match status" value="1"/>
</dbReference>
<dbReference type="AlphaFoldDB" id="A0A2I9D6F7"/>
<dbReference type="RefSeq" id="WP_103129668.1">
    <property type="nucleotide sequence ID" value="NZ_BFAG01000008.1"/>
</dbReference>
<dbReference type="SUPFAM" id="SSF49503">
    <property type="entry name" value="Cupredoxins"/>
    <property type="match status" value="1"/>
</dbReference>
<evidence type="ECO:0000256" key="1">
    <source>
        <dbReference type="SAM" id="SignalP"/>
    </source>
</evidence>
<feature type="chain" id="PRO_5014415078" evidence="1">
    <location>
        <begin position="26"/>
        <end position="291"/>
    </location>
</feature>
<dbReference type="EMBL" id="BFAG01000008">
    <property type="protein sequence ID" value="GBF06286.1"/>
    <property type="molecule type" value="Genomic_DNA"/>
</dbReference>
<name>A0A2I9D6F7_9DEIO</name>
<dbReference type="Proteomes" id="UP000236569">
    <property type="component" value="Unassembled WGS sequence"/>
</dbReference>
<accession>A0A2I9D6F7</accession>
<evidence type="ECO:0000313" key="2">
    <source>
        <dbReference type="EMBL" id="GBF06286.1"/>
    </source>
</evidence>
<gene>
    <name evidence="2" type="ORF">DAERI_080077</name>
</gene>
<sequence length="291" mass="30510">MTKRTTARRLLTLALLAALAAPALAHQGHSHGGTATVQIQGQDYKFVTPASVSTGWTTFEFGNTGKEAHHMQLVRLPSGMTQASFLAGLKENEGATLARVEMVGGVGMLLPGQSQRITVNLAEPGTYIALCFVPDAAGVPHLALGMAQTFQVTRAAGTAQAQPPKADLQVKLVDYGFELPGGVTITEGPQVWEVLNNGPEGHEMLIFRLAPGKTMDDVAAYLQKPGGPMPVIPMGGAQAVTKGHTSYAHLNLTPGDYLLLCAVPSPTHQGAPHAALGMIRPFKVVAKTAAR</sequence>
<proteinExistence type="predicted"/>
<reference evidence="3" key="1">
    <citation type="submission" date="2018-01" db="EMBL/GenBank/DDBJ databases">
        <title>Draft Genome Sequence of the Radioresistant Bacterium Deinococcus aerius TR0125, Isolated from the Higher Atmosphere above Japan.</title>
        <authorList>
            <person name="Satoh K."/>
            <person name="Arai H."/>
            <person name="Sanzen T."/>
            <person name="Kawaguchi Y."/>
            <person name="Hayashi H."/>
            <person name="Yokobori S."/>
            <person name="Yamagishi A."/>
            <person name="Oono Y."/>
            <person name="Narumi I."/>
        </authorList>
    </citation>
    <scope>NUCLEOTIDE SEQUENCE [LARGE SCALE GENOMIC DNA]</scope>
    <source>
        <strain evidence="3">TR0125</strain>
    </source>
</reference>
<comment type="caution">
    <text evidence="2">The sequence shown here is derived from an EMBL/GenBank/DDBJ whole genome shotgun (WGS) entry which is preliminary data.</text>
</comment>
<evidence type="ECO:0000313" key="3">
    <source>
        <dbReference type="Proteomes" id="UP000236569"/>
    </source>
</evidence>
<feature type="signal peptide" evidence="1">
    <location>
        <begin position="1"/>
        <end position="25"/>
    </location>
</feature>
<protein>
    <submittedName>
        <fullName evidence="2">Uncharacterized protein</fullName>
    </submittedName>
</protein>
<organism evidence="2 3">
    <name type="scientific">Deinococcus aerius</name>
    <dbReference type="NCBI Taxonomy" id="200253"/>
    <lineage>
        <taxon>Bacteria</taxon>
        <taxon>Thermotogati</taxon>
        <taxon>Deinococcota</taxon>
        <taxon>Deinococci</taxon>
        <taxon>Deinococcales</taxon>
        <taxon>Deinococcaceae</taxon>
        <taxon>Deinococcus</taxon>
    </lineage>
</organism>
<keyword evidence="3" id="KW-1185">Reference proteome</keyword>
<dbReference type="OrthoDB" id="162678at2"/>
<keyword evidence="1" id="KW-0732">Signal</keyword>